<dbReference type="EMBL" id="LPWG01000014">
    <property type="protein sequence ID" value="ODR98030.1"/>
    <property type="molecule type" value="Genomic_DNA"/>
</dbReference>
<dbReference type="AlphaFoldDB" id="A0A1E3VWX4"/>
<proteinExistence type="predicted"/>
<feature type="chain" id="PRO_5009138861" description="DUF2946 domain-containing protein" evidence="1">
    <location>
        <begin position="20"/>
        <end position="115"/>
    </location>
</feature>
<dbReference type="STRING" id="1774968.AUC68_11030"/>
<dbReference type="Pfam" id="PF11162">
    <property type="entry name" value="DUF2946"/>
    <property type="match status" value="1"/>
</dbReference>
<reference evidence="2 3" key="1">
    <citation type="journal article" date="2016" name="Environ. Microbiol.">
        <title>New Methyloceanibacter diversity from North Sea sediments includes methanotroph containing solely the soluble methane monooxygenase.</title>
        <authorList>
            <person name="Vekeman B."/>
            <person name="Kerckhof F.M."/>
            <person name="Cremers G."/>
            <person name="de Vos P."/>
            <person name="Vandamme P."/>
            <person name="Boon N."/>
            <person name="Op den Camp H.J."/>
            <person name="Heylen K."/>
        </authorList>
    </citation>
    <scope>NUCLEOTIDE SEQUENCE [LARGE SCALE GENOMIC DNA]</scope>
    <source>
        <strain evidence="2 3">R-67174</strain>
    </source>
</reference>
<evidence type="ECO:0000313" key="2">
    <source>
        <dbReference type="EMBL" id="ODR98030.1"/>
    </source>
</evidence>
<comment type="caution">
    <text evidence="2">The sequence shown here is derived from an EMBL/GenBank/DDBJ whole genome shotgun (WGS) entry which is preliminary data.</text>
</comment>
<evidence type="ECO:0000313" key="3">
    <source>
        <dbReference type="Proteomes" id="UP000094501"/>
    </source>
</evidence>
<evidence type="ECO:0000256" key="1">
    <source>
        <dbReference type="SAM" id="SignalP"/>
    </source>
</evidence>
<protein>
    <recommendedName>
        <fullName evidence="4">DUF2946 domain-containing protein</fullName>
    </recommendedName>
</protein>
<dbReference type="InterPro" id="IPR021333">
    <property type="entry name" value="DUF2946"/>
</dbReference>
<accession>A0A1E3VWX4</accession>
<feature type="signal peptide" evidence="1">
    <location>
        <begin position="1"/>
        <end position="19"/>
    </location>
</feature>
<keyword evidence="1" id="KW-0732">Signal</keyword>
<name>A0A1E3VWX4_9HYPH</name>
<organism evidence="2 3">
    <name type="scientific">Methyloceanibacter methanicus</name>
    <dbReference type="NCBI Taxonomy" id="1774968"/>
    <lineage>
        <taxon>Bacteria</taxon>
        <taxon>Pseudomonadati</taxon>
        <taxon>Pseudomonadota</taxon>
        <taxon>Alphaproteobacteria</taxon>
        <taxon>Hyphomicrobiales</taxon>
        <taxon>Hyphomicrobiaceae</taxon>
        <taxon>Methyloceanibacter</taxon>
    </lineage>
</organism>
<dbReference type="Proteomes" id="UP000094501">
    <property type="component" value="Unassembled WGS sequence"/>
</dbReference>
<gene>
    <name evidence="2" type="ORF">AUC68_11030</name>
</gene>
<sequence length="115" mass="12198">MALLGVLLFTALVPGHVVSQATAFAFGDDGLTFEMSCHRGAAMQDAGHRPDTPDTPQKKCPFCKGYAAFMVALAAAPVTAMIDAERVRIATWAMNEGAVRQVAKHTKSRGPPTLL</sequence>
<keyword evidence="3" id="KW-1185">Reference proteome</keyword>
<evidence type="ECO:0008006" key="4">
    <source>
        <dbReference type="Google" id="ProtNLM"/>
    </source>
</evidence>
<dbReference type="RefSeq" id="WP_069438357.1">
    <property type="nucleotide sequence ID" value="NZ_LPWG01000014.1"/>
</dbReference>